<dbReference type="InterPro" id="IPR006149">
    <property type="entry name" value="EB_dom"/>
</dbReference>
<feature type="domain" description="EGF-like" evidence="3">
    <location>
        <begin position="376"/>
        <end position="411"/>
    </location>
</feature>
<keyword evidence="5" id="KW-1185">Reference proteome</keyword>
<feature type="region of interest" description="Disordered" evidence="1">
    <location>
        <begin position="40"/>
        <end position="158"/>
    </location>
</feature>
<accession>A0AAE1LLQ7</accession>
<feature type="compositionally biased region" description="Low complexity" evidence="1">
    <location>
        <begin position="132"/>
        <end position="158"/>
    </location>
</feature>
<evidence type="ECO:0000259" key="3">
    <source>
        <dbReference type="SMART" id="SM00181"/>
    </source>
</evidence>
<keyword evidence="2" id="KW-0732">Signal</keyword>
<dbReference type="PANTHER" id="PTHR39069:SF8">
    <property type="entry name" value="FI17111P1"/>
    <property type="match status" value="1"/>
</dbReference>
<dbReference type="InterPro" id="IPR000742">
    <property type="entry name" value="EGF"/>
</dbReference>
<gene>
    <name evidence="4" type="ORF">KUF71_001468</name>
</gene>
<reference evidence="4" key="1">
    <citation type="submission" date="2021-07" db="EMBL/GenBank/DDBJ databases">
        <authorList>
            <person name="Catto M.A."/>
            <person name="Jacobson A."/>
            <person name="Kennedy G."/>
            <person name="Labadie P."/>
            <person name="Hunt B.G."/>
            <person name="Srinivasan R."/>
        </authorList>
    </citation>
    <scope>NUCLEOTIDE SEQUENCE</scope>
    <source>
        <strain evidence="4">PL_HMW_Pooled</strain>
        <tissue evidence="4">Head</tissue>
    </source>
</reference>
<feature type="compositionally biased region" description="Low complexity" evidence="1">
    <location>
        <begin position="102"/>
        <end position="125"/>
    </location>
</feature>
<evidence type="ECO:0000256" key="2">
    <source>
        <dbReference type="SAM" id="SignalP"/>
    </source>
</evidence>
<sequence length="1003" mass="104676">MDYTPNMLLLLLPLVWGSARADEAKDSYLDAFMESHALPAAAGASSAAHAQYPAAPSQPQPQYGAPSPPQPQYGAPSPPQPQYGAPSPPQPQYGAPSPPQPQYGAPSQPQPQYGAPSQPQPQYGAPSPPQPQYGAPSQPQPQYGAPTQPQYGAPQPQYGAPGPYGAATVTTTMTTPVSFFEGLGAGLTSLISQLPLPDFHTALKILLKVIVIKGVIKIISLLLIMLFIPKLEDIVSMIGNLMEMEMDMTMDADKDDDKPAAMKPEHKPGHNNDDEDDDDAAAAGDASTAMDDMAEAMAMQGEAARSTAAARRGRGGAVRTRMLNALAARVEEAVARTDAAVRSAPPPRAPCFDSPRCSRDEPQKKAKKKAAKVELKCTTDLDCDTRGASCVSGACACAQGQVMTSDLTACLPGASEWGAPCTDAVQCVSRLLVGGSCAAKEVITSSTTSAPEPAPAELVCRCAQGYHYLRGQCWRSSGLGEACARSENCYANHDSESVACAGGVCACAPGFYQREYSSCRRVSTAFGEECGITEDCQYSDSACLSRSCGCREGYAYDKQANKCSPAAAARVAEVEASAGRGGKWRWSRREAEAEARARARGSSALTASGDVAATCTTDADCGGDGNGDCVSGVCVCHRGYYKSGNKCYPELLQACAEKGDCVMKNAVCRSAAQGSTPAKLCSCKGGYVASEDMRLCRKMTPELLTWSCLHDEQCGYFGPSATCTGKRCHCGPGTHWAATKQYCWVSKAVGESCAAAEDCAGLSADGTGAGATCSAGKCACTPGHHPSADSKECRKDADRVGAECSDDVDCTAGHTLCVDNKCACGKGYVPDASGEGCGPGVGGPCDKDTDCLAKDSVCVADSKTDSKTCSCASGAVSSATGDACLPAAAALNSTCTETAQCSGLAAHCRKGKCVCEEDEFYRDGQCRTKHNLGERCSMSSECYLDFQPERAECRNGVCKCGFDYEMPGYALACVGYIGTAPTESTRSRSSACYKEFVCIIDGT</sequence>
<feature type="domain" description="EGF-like" evidence="3">
    <location>
        <begin position="803"/>
        <end position="838"/>
    </location>
</feature>
<reference evidence="4" key="2">
    <citation type="journal article" date="2023" name="BMC Genomics">
        <title>Pest status, molecular evolution, and epigenetic factors derived from the genome assembly of Frankliniella fusca, a thysanopteran phytovirus vector.</title>
        <authorList>
            <person name="Catto M.A."/>
            <person name="Labadie P.E."/>
            <person name="Jacobson A.L."/>
            <person name="Kennedy G.G."/>
            <person name="Srinivasan R."/>
            <person name="Hunt B.G."/>
        </authorList>
    </citation>
    <scope>NUCLEOTIDE SEQUENCE</scope>
    <source>
        <strain evidence="4">PL_HMW_Pooled</strain>
    </source>
</reference>
<feature type="compositionally biased region" description="Low complexity" evidence="1">
    <location>
        <begin position="40"/>
        <end position="65"/>
    </location>
</feature>
<dbReference type="Pfam" id="PF01683">
    <property type="entry name" value="EB"/>
    <property type="match status" value="3"/>
</dbReference>
<feature type="region of interest" description="Disordered" evidence="1">
    <location>
        <begin position="338"/>
        <end position="365"/>
    </location>
</feature>
<name>A0AAE1LLQ7_9NEOP</name>
<proteinExistence type="predicted"/>
<organism evidence="4 5">
    <name type="scientific">Frankliniella fusca</name>
    <dbReference type="NCBI Taxonomy" id="407009"/>
    <lineage>
        <taxon>Eukaryota</taxon>
        <taxon>Metazoa</taxon>
        <taxon>Ecdysozoa</taxon>
        <taxon>Arthropoda</taxon>
        <taxon>Hexapoda</taxon>
        <taxon>Insecta</taxon>
        <taxon>Pterygota</taxon>
        <taxon>Neoptera</taxon>
        <taxon>Paraneoptera</taxon>
        <taxon>Thysanoptera</taxon>
        <taxon>Terebrantia</taxon>
        <taxon>Thripoidea</taxon>
        <taxon>Thripidae</taxon>
        <taxon>Frankliniella</taxon>
    </lineage>
</organism>
<dbReference type="EMBL" id="JAHWGI010001107">
    <property type="protein sequence ID" value="KAK3922672.1"/>
    <property type="molecule type" value="Genomic_DNA"/>
</dbReference>
<feature type="domain" description="EGF-like" evidence="3">
    <location>
        <begin position="844"/>
        <end position="885"/>
    </location>
</feature>
<feature type="domain" description="EGF-like" evidence="3">
    <location>
        <begin position="614"/>
        <end position="648"/>
    </location>
</feature>
<dbReference type="PANTHER" id="PTHR39069">
    <property type="entry name" value="ECDYSONE-INDUCIBLE GENE E1, ISOFORM A"/>
    <property type="match status" value="1"/>
</dbReference>
<dbReference type="SMART" id="SM00181">
    <property type="entry name" value="EGF"/>
    <property type="match status" value="6"/>
</dbReference>
<feature type="region of interest" description="Disordered" evidence="1">
    <location>
        <begin position="252"/>
        <end position="286"/>
    </location>
</feature>
<evidence type="ECO:0000313" key="5">
    <source>
        <dbReference type="Proteomes" id="UP001219518"/>
    </source>
</evidence>
<feature type="chain" id="PRO_5042049266" evidence="2">
    <location>
        <begin position="22"/>
        <end position="1003"/>
    </location>
</feature>
<feature type="compositionally biased region" description="Pro residues" evidence="1">
    <location>
        <begin position="66"/>
        <end position="101"/>
    </location>
</feature>
<feature type="compositionally biased region" description="Basic and acidic residues" evidence="1">
    <location>
        <begin position="252"/>
        <end position="272"/>
    </location>
</feature>
<feature type="domain" description="EGF-like" evidence="3">
    <location>
        <begin position="654"/>
        <end position="697"/>
    </location>
</feature>
<dbReference type="AlphaFoldDB" id="A0AAE1LLQ7"/>
<feature type="signal peptide" evidence="2">
    <location>
        <begin position="1"/>
        <end position="21"/>
    </location>
</feature>
<evidence type="ECO:0000313" key="4">
    <source>
        <dbReference type="EMBL" id="KAK3922672.1"/>
    </source>
</evidence>
<protein>
    <submittedName>
        <fullName evidence="4">Protein piccolo</fullName>
    </submittedName>
</protein>
<evidence type="ECO:0000256" key="1">
    <source>
        <dbReference type="SAM" id="MobiDB-lite"/>
    </source>
</evidence>
<dbReference type="Proteomes" id="UP001219518">
    <property type="component" value="Unassembled WGS sequence"/>
</dbReference>
<feature type="domain" description="EGF-like" evidence="3">
    <location>
        <begin position="529"/>
        <end position="564"/>
    </location>
</feature>
<comment type="caution">
    <text evidence="4">The sequence shown here is derived from an EMBL/GenBank/DDBJ whole genome shotgun (WGS) entry which is preliminary data.</text>
</comment>